<dbReference type="EMBL" id="BJVY01000017">
    <property type="protein sequence ID" value="GEL71655.1"/>
    <property type="molecule type" value="Genomic_DNA"/>
</dbReference>
<evidence type="ECO:0000256" key="3">
    <source>
        <dbReference type="ARBA" id="ARBA00022840"/>
    </source>
</evidence>
<dbReference type="AlphaFoldDB" id="A0A511HDV7"/>
<dbReference type="Gene3D" id="3.40.50.300">
    <property type="entry name" value="P-loop containing nucleotide triphosphate hydrolases"/>
    <property type="match status" value="2"/>
</dbReference>
<proteinExistence type="inferred from homology"/>
<dbReference type="Pfam" id="PF12848">
    <property type="entry name" value="ABC_tran_Xtn"/>
    <property type="match status" value="1"/>
</dbReference>
<evidence type="ECO:0000256" key="4">
    <source>
        <dbReference type="ARBA" id="ARBA00061551"/>
    </source>
</evidence>
<dbReference type="Pfam" id="PF00005">
    <property type="entry name" value="ABC_tran"/>
    <property type="match status" value="2"/>
</dbReference>
<dbReference type="PROSITE" id="PS50893">
    <property type="entry name" value="ABC_TRANSPORTER_2"/>
    <property type="match status" value="2"/>
</dbReference>
<dbReference type="PANTHER" id="PTHR42855:SF2">
    <property type="entry name" value="DRUG RESISTANCE ABC TRANSPORTER,ATP-BINDING PROTEIN"/>
    <property type="match status" value="1"/>
</dbReference>
<dbReference type="SMART" id="SM00382">
    <property type="entry name" value="AAA"/>
    <property type="match status" value="2"/>
</dbReference>
<evidence type="ECO:0000256" key="1">
    <source>
        <dbReference type="ARBA" id="ARBA00022737"/>
    </source>
</evidence>
<dbReference type="InterPro" id="IPR003439">
    <property type="entry name" value="ABC_transporter-like_ATP-bd"/>
</dbReference>
<name>A0A511HDV7_9BACT</name>
<evidence type="ECO:0000256" key="5">
    <source>
        <dbReference type="ARBA" id="ARBA00074044"/>
    </source>
</evidence>
<feature type="domain" description="ABC transporter" evidence="6">
    <location>
        <begin position="30"/>
        <end position="279"/>
    </location>
</feature>
<dbReference type="PANTHER" id="PTHR42855">
    <property type="entry name" value="ABC TRANSPORTER ATP-BINDING SUBUNIT"/>
    <property type="match status" value="1"/>
</dbReference>
<evidence type="ECO:0000256" key="2">
    <source>
        <dbReference type="ARBA" id="ARBA00022741"/>
    </source>
</evidence>
<dbReference type="CDD" id="cd03221">
    <property type="entry name" value="ABCF_EF-3"/>
    <property type="match status" value="2"/>
</dbReference>
<evidence type="ECO:0000259" key="6">
    <source>
        <dbReference type="PROSITE" id="PS50893"/>
    </source>
</evidence>
<evidence type="ECO:0000313" key="7">
    <source>
        <dbReference type="EMBL" id="GEL71655.1"/>
    </source>
</evidence>
<dbReference type="InterPro" id="IPR051309">
    <property type="entry name" value="ABCF_ATPase"/>
</dbReference>
<protein>
    <recommendedName>
        <fullName evidence="5">Probable ATP-binding protein YbiT</fullName>
    </recommendedName>
</protein>
<reference evidence="7 8" key="1">
    <citation type="submission" date="2019-07" db="EMBL/GenBank/DDBJ databases">
        <title>Whole genome shotgun sequence of Myxococcus virescens NBRC 100334.</title>
        <authorList>
            <person name="Hosoyama A."/>
            <person name="Uohara A."/>
            <person name="Ohji S."/>
            <person name="Ichikawa N."/>
        </authorList>
    </citation>
    <scope>NUCLEOTIDE SEQUENCE [LARGE SCALE GENOMIC DNA]</scope>
    <source>
        <strain evidence="7 8">NBRC 100334</strain>
    </source>
</reference>
<keyword evidence="3" id="KW-0067">ATP-binding</keyword>
<accession>A0A511HDV7</accession>
<sequence length="560" mass="62475">MESSRSPAERETRRRFGPPHHFRYNAAAMFNVINVSKAYGPKKLFEDVNVTFSPGRRYGLTGPNGAGKSTFMKILAGDEEADMGNIVRPRKLGILRQDHFRYEDNRVLDVVLMGNRALWAAMSEKNELLAKSDITEEDGNRLGDLEGVIAEEDGYSAESDAATLLAGLGIDQASHEEPMKQLTGGLKLRVLLAQALFGKPEGLLLDEPTNNLDIDSIRWLESFLHDYEGVLITISHDRHFLNAICTHIADIDYETIIHYPGGYDDMVRQKAQVRSRVESETAEKKKKIAQLQDFVARFHAGTRASQVQSRIKQIDKLKSDDLKRSNIARPFIRFDQKVVSGKQTLMVEGIHKSFDGQEVIKPFNALVCKGEKVCVIGRNGVGKSTLVKMIAGQLEPDGGKIGWGHQASVGYLPQDHHGVVRKGTTCFGWLRDLHDKLTNEEISGVLGRMLFSGEERMKNTDTLSGGETVRLLLSKLMIMQDNVLVLDEPTNHLDLESIAALAEGLQKYEGTVIVVTHDQELISEVATRIWSLQAGQEVLDFNGPYSEFVEKHSDVAARRR</sequence>
<keyword evidence="2" id="KW-0547">Nucleotide-binding</keyword>
<gene>
    <name evidence="7" type="primary">yjjK</name>
    <name evidence="7" type="ORF">MVI01_34390</name>
</gene>
<dbReference type="InterPro" id="IPR032781">
    <property type="entry name" value="ABC_tran_Xtn"/>
</dbReference>
<dbReference type="GO" id="GO:0005524">
    <property type="term" value="F:ATP binding"/>
    <property type="evidence" value="ECO:0007669"/>
    <property type="project" value="UniProtKB-KW"/>
</dbReference>
<dbReference type="FunFam" id="3.40.50.300:FF:000070">
    <property type="entry name" value="Putative ABC transporter ATP-binding component"/>
    <property type="match status" value="1"/>
</dbReference>
<dbReference type="GO" id="GO:0016887">
    <property type="term" value="F:ATP hydrolysis activity"/>
    <property type="evidence" value="ECO:0007669"/>
    <property type="project" value="InterPro"/>
</dbReference>
<comment type="caution">
    <text evidence="7">The sequence shown here is derived from an EMBL/GenBank/DDBJ whole genome shotgun (WGS) entry which is preliminary data.</text>
</comment>
<dbReference type="FunFam" id="3.40.50.300:FF:000011">
    <property type="entry name" value="Putative ABC transporter ATP-binding component"/>
    <property type="match status" value="1"/>
</dbReference>
<dbReference type="Proteomes" id="UP000321224">
    <property type="component" value="Unassembled WGS sequence"/>
</dbReference>
<dbReference type="SUPFAM" id="SSF52540">
    <property type="entry name" value="P-loop containing nucleoside triphosphate hydrolases"/>
    <property type="match status" value="2"/>
</dbReference>
<dbReference type="InterPro" id="IPR003593">
    <property type="entry name" value="AAA+_ATPase"/>
</dbReference>
<organism evidence="7 8">
    <name type="scientific">Myxococcus virescens</name>
    <dbReference type="NCBI Taxonomy" id="83456"/>
    <lineage>
        <taxon>Bacteria</taxon>
        <taxon>Pseudomonadati</taxon>
        <taxon>Myxococcota</taxon>
        <taxon>Myxococcia</taxon>
        <taxon>Myxococcales</taxon>
        <taxon>Cystobacterineae</taxon>
        <taxon>Myxococcaceae</taxon>
        <taxon>Myxococcus</taxon>
    </lineage>
</organism>
<evidence type="ECO:0000313" key="8">
    <source>
        <dbReference type="Proteomes" id="UP000321224"/>
    </source>
</evidence>
<feature type="domain" description="ABC transporter" evidence="6">
    <location>
        <begin position="345"/>
        <end position="559"/>
    </location>
</feature>
<dbReference type="InterPro" id="IPR027417">
    <property type="entry name" value="P-loop_NTPase"/>
</dbReference>
<comment type="similarity">
    <text evidence="4">Belongs to the ABC transporter superfamily. ABCF family. YbiT subfamily.</text>
</comment>
<keyword evidence="1" id="KW-0677">Repeat</keyword>